<keyword evidence="2" id="KW-1185">Reference proteome</keyword>
<dbReference type="EMBL" id="BSDY01000002">
    <property type="protein sequence ID" value="GLI54964.1"/>
    <property type="molecule type" value="Genomic_DNA"/>
</dbReference>
<name>A0A9W6LLQ2_9FUSO</name>
<dbReference type="SUPFAM" id="SSF52091">
    <property type="entry name" value="SpoIIaa-like"/>
    <property type="match status" value="1"/>
</dbReference>
<dbReference type="InterPro" id="IPR038396">
    <property type="entry name" value="SpoIIAA-like_sf"/>
</dbReference>
<evidence type="ECO:0000313" key="2">
    <source>
        <dbReference type="Proteomes" id="UP001144471"/>
    </source>
</evidence>
<dbReference type="InterPro" id="IPR021866">
    <property type="entry name" value="SpoIIAA-like"/>
</dbReference>
<gene>
    <name evidence="1" type="ORF">PM10SUCC1_04790</name>
</gene>
<dbReference type="RefSeq" id="WP_281833183.1">
    <property type="nucleotide sequence ID" value="NZ_BSDY01000002.1"/>
</dbReference>
<comment type="caution">
    <text evidence="1">The sequence shown here is derived from an EMBL/GenBank/DDBJ whole genome shotgun (WGS) entry which is preliminary data.</text>
</comment>
<accession>A0A9W6LLQ2</accession>
<dbReference type="Proteomes" id="UP001144471">
    <property type="component" value="Unassembled WGS sequence"/>
</dbReference>
<evidence type="ECO:0000313" key="1">
    <source>
        <dbReference type="EMBL" id="GLI54964.1"/>
    </source>
</evidence>
<dbReference type="Pfam" id="PF11964">
    <property type="entry name" value="SpoIIAA-like"/>
    <property type="match status" value="1"/>
</dbReference>
<dbReference type="InterPro" id="IPR036513">
    <property type="entry name" value="STAS_dom_sf"/>
</dbReference>
<sequence length="121" mass="14138">MIRELPESQGAILGFEITGKVSLEEEKKWIERIEEAVREYEKVSTLVVLSDEAHWGIKAGIEDLRWLTAHMKELDKIALVSDRKIWKWLVALDGPFAKIAGINEKHFQPDKIEEAWKWIRE</sequence>
<dbReference type="AlphaFoldDB" id="A0A9W6LLQ2"/>
<evidence type="ECO:0008006" key="3">
    <source>
        <dbReference type="Google" id="ProtNLM"/>
    </source>
</evidence>
<dbReference type="Gene3D" id="3.40.50.10600">
    <property type="entry name" value="SpoIIaa-like domains"/>
    <property type="match status" value="1"/>
</dbReference>
<protein>
    <recommendedName>
        <fullName evidence="3">SpoIIAA-like</fullName>
    </recommendedName>
</protein>
<proteinExistence type="predicted"/>
<reference evidence="1" key="1">
    <citation type="submission" date="2022-12" db="EMBL/GenBank/DDBJ databases">
        <title>Reference genome sequencing for broad-spectrum identification of bacterial and archaeal isolates by mass spectrometry.</title>
        <authorList>
            <person name="Sekiguchi Y."/>
            <person name="Tourlousse D.M."/>
        </authorList>
    </citation>
    <scope>NUCLEOTIDE SEQUENCE</scope>
    <source>
        <strain evidence="1">10succ1</strain>
    </source>
</reference>
<organism evidence="1 2">
    <name type="scientific">Propionigenium maris DSM 9537</name>
    <dbReference type="NCBI Taxonomy" id="1123000"/>
    <lineage>
        <taxon>Bacteria</taxon>
        <taxon>Fusobacteriati</taxon>
        <taxon>Fusobacteriota</taxon>
        <taxon>Fusobacteriia</taxon>
        <taxon>Fusobacteriales</taxon>
        <taxon>Fusobacteriaceae</taxon>
        <taxon>Propionigenium</taxon>
    </lineage>
</organism>